<gene>
    <name evidence="1" type="ORF">C7445_11640</name>
</gene>
<dbReference type="EMBL" id="SORF01000016">
    <property type="protein sequence ID" value="TDY42362.1"/>
    <property type="molecule type" value="Genomic_DNA"/>
</dbReference>
<protein>
    <submittedName>
        <fullName evidence="1">Uncharacterized protein</fullName>
    </submittedName>
</protein>
<evidence type="ECO:0000313" key="2">
    <source>
        <dbReference type="Proteomes" id="UP000294581"/>
    </source>
</evidence>
<name>A0A4R8LGU0_9BACL</name>
<proteinExistence type="predicted"/>
<sequence length="123" mass="14373">MVPQFNALKLLPTVNEVNAQMNDELHRRYAQGENITAQDWMAFYDMYPSEKPQIVDIPAWNMATSNDHLWELWGGIPFHEDGIERDRLAVCLLYSMGLRHFVELLPEQSRDALRRVLDEADDQ</sequence>
<dbReference type="Proteomes" id="UP000294581">
    <property type="component" value="Unassembled WGS sequence"/>
</dbReference>
<reference evidence="1 2" key="1">
    <citation type="submission" date="2019-03" db="EMBL/GenBank/DDBJ databases">
        <title>Genomic Encyclopedia of Type Strains, Phase IV (KMG-IV): sequencing the most valuable type-strain genomes for metagenomic binning, comparative biology and taxonomic classification.</title>
        <authorList>
            <person name="Goeker M."/>
        </authorList>
    </citation>
    <scope>NUCLEOTIDE SEQUENCE [LARGE SCALE GENOMIC DNA]</scope>
    <source>
        <strain evidence="1 2">DSM 17974</strain>
    </source>
</reference>
<evidence type="ECO:0000313" key="1">
    <source>
        <dbReference type="EMBL" id="TDY42362.1"/>
    </source>
</evidence>
<comment type="caution">
    <text evidence="1">The sequence shown here is derived from an EMBL/GenBank/DDBJ whole genome shotgun (WGS) entry which is preliminary data.</text>
</comment>
<accession>A0A4R8LGU0</accession>
<dbReference type="AlphaFoldDB" id="A0A4R8LGU0"/>
<keyword evidence="2" id="KW-1185">Reference proteome</keyword>
<organism evidence="1 2">
    <name type="scientific">Alicyclobacillus sacchari</name>
    <dbReference type="NCBI Taxonomy" id="392010"/>
    <lineage>
        <taxon>Bacteria</taxon>
        <taxon>Bacillati</taxon>
        <taxon>Bacillota</taxon>
        <taxon>Bacilli</taxon>
        <taxon>Bacillales</taxon>
        <taxon>Alicyclobacillaceae</taxon>
        <taxon>Alicyclobacillus</taxon>
    </lineage>
</organism>